<dbReference type="GO" id="GO:0005524">
    <property type="term" value="F:ATP binding"/>
    <property type="evidence" value="ECO:0007669"/>
    <property type="project" value="UniProtKB-KW"/>
</dbReference>
<dbReference type="Gene3D" id="2.60.40.10">
    <property type="entry name" value="Immunoglobulins"/>
    <property type="match status" value="1"/>
</dbReference>
<dbReference type="InterPro" id="IPR009057">
    <property type="entry name" value="Homeodomain-like_sf"/>
</dbReference>
<dbReference type="SUPFAM" id="SSF63829">
    <property type="entry name" value="Calcium-dependent phosphotriesterase"/>
    <property type="match status" value="2"/>
</dbReference>
<dbReference type="PROSITE" id="PS50110">
    <property type="entry name" value="RESPONSE_REGULATORY"/>
    <property type="match status" value="1"/>
</dbReference>
<dbReference type="InterPro" id="IPR015943">
    <property type="entry name" value="WD40/YVTN_repeat-like_dom_sf"/>
</dbReference>
<dbReference type="SMART" id="SM00387">
    <property type="entry name" value="HATPase_c"/>
    <property type="match status" value="1"/>
</dbReference>
<evidence type="ECO:0000256" key="7">
    <source>
        <dbReference type="ARBA" id="ARBA00022840"/>
    </source>
</evidence>
<evidence type="ECO:0000256" key="11">
    <source>
        <dbReference type="PROSITE-ProRule" id="PRU00169"/>
    </source>
</evidence>
<feature type="domain" description="HTH araC/xylS-type" evidence="13">
    <location>
        <begin position="1249"/>
        <end position="1348"/>
    </location>
</feature>
<keyword evidence="17" id="KW-1185">Reference proteome</keyword>
<dbReference type="EMBL" id="FUZU01000005">
    <property type="protein sequence ID" value="SKC88522.1"/>
    <property type="molecule type" value="Genomic_DNA"/>
</dbReference>
<dbReference type="PRINTS" id="PR00344">
    <property type="entry name" value="BCTRLSENSOR"/>
</dbReference>
<dbReference type="OrthoDB" id="9806995at2"/>
<dbReference type="Gene3D" id="1.10.10.60">
    <property type="entry name" value="Homeodomain-like"/>
    <property type="match status" value="2"/>
</dbReference>
<protein>
    <recommendedName>
        <fullName evidence="2">histidine kinase</fullName>
        <ecNumber evidence="2">2.7.13.3</ecNumber>
    </recommendedName>
</protein>
<dbReference type="FunFam" id="3.30.565.10:FF:000037">
    <property type="entry name" value="Hybrid sensor histidine kinase/response regulator"/>
    <property type="match status" value="1"/>
</dbReference>
<evidence type="ECO:0000256" key="10">
    <source>
        <dbReference type="ARBA" id="ARBA00023163"/>
    </source>
</evidence>
<keyword evidence="7" id="KW-0067">ATP-binding</keyword>
<dbReference type="InterPro" id="IPR018060">
    <property type="entry name" value="HTH_AraC"/>
</dbReference>
<dbReference type="Gene3D" id="1.10.287.130">
    <property type="match status" value="1"/>
</dbReference>
<evidence type="ECO:0000259" key="14">
    <source>
        <dbReference type="PROSITE" id="PS50109"/>
    </source>
</evidence>
<dbReference type="FunFam" id="1.10.287.130:FF:000045">
    <property type="entry name" value="Two-component system sensor histidine kinase/response regulator"/>
    <property type="match status" value="1"/>
</dbReference>
<evidence type="ECO:0000256" key="8">
    <source>
        <dbReference type="ARBA" id="ARBA00023012"/>
    </source>
</evidence>
<dbReference type="InterPro" id="IPR036890">
    <property type="entry name" value="HATPase_C_sf"/>
</dbReference>
<keyword evidence="12" id="KW-0812">Transmembrane</keyword>
<keyword evidence="8" id="KW-0902">Two-component regulatory system</keyword>
<organism evidence="16 17">
    <name type="scientific">Ohtaekwangia koreensis</name>
    <dbReference type="NCBI Taxonomy" id="688867"/>
    <lineage>
        <taxon>Bacteria</taxon>
        <taxon>Pseudomonadati</taxon>
        <taxon>Bacteroidota</taxon>
        <taxon>Cytophagia</taxon>
        <taxon>Cytophagales</taxon>
        <taxon>Fulvivirgaceae</taxon>
        <taxon>Ohtaekwangia</taxon>
    </lineage>
</organism>
<dbReference type="GO" id="GO:0000155">
    <property type="term" value="F:phosphorelay sensor kinase activity"/>
    <property type="evidence" value="ECO:0007669"/>
    <property type="project" value="InterPro"/>
</dbReference>
<keyword evidence="4" id="KW-0808">Transferase</keyword>
<dbReference type="Gene3D" id="3.40.50.2300">
    <property type="match status" value="1"/>
</dbReference>
<dbReference type="InterPro" id="IPR036097">
    <property type="entry name" value="HisK_dim/P_sf"/>
</dbReference>
<dbReference type="InterPro" id="IPR011123">
    <property type="entry name" value="Y_Y_Y"/>
</dbReference>
<sequence length="1364" mass="153050">MTGSSIKRFSISFLLLITTVVTVAFADSPFFSTLSMRDGLPSNIISWVAQDKNNFMWIGTSNGLCRYDGYRFITFKKGEATNTLSANEVSSLLVIGDYLWVGTWKGLCKINTTTFEVTRIDLGKNVVVRTLYKGTNGKLWIGTATGLVQYTLADGKYILYTARNNHLSHNTIRSIFEDSRGNLWVGTYDKLNKLAKGKNTFTTFDLKGSYKPSLKNNLICGDIKPASPSSDSLLWIGTETGLCLFNTYTHTFENFTEKTIPFSNEVIKCIYPDGNGNLWLGTDFGLNVFNPASKNNTVYFHNPQLSYSIANNVIWQIFEDTGGVIWFVTSNGLSRLNKFRNFYTYHEVSYPINNQTIGNQVKAVLVTRKGILWLATLHGVIRFDPVKKTRQVFETGAPENNRIQLNNTFALEEDDYGRIWIGTAGGINIWDEAKQKMHAISANATNGLTSNYIARFTKGTDGSFWVSAWEGGLFKVVGNFQEISSIHFELAGDFGSPKNVSGANALWASHYAELFRIDLQSHKSTSIQAFNSISQKKDIACLYFSRRGSLWAGVTNGLIEYKPQTDSAIFYPVTTGNEITLASITEDAEGNIWCAASNFILKFSVPDHQLEIFPLDKDIPLKNFFDGCVANTPEGEIIFGGDNGYITLSPRVKPNVFEPNIYITALEINNKIITTDEAIDGEVLLQKDISVTNELTLEYAQRSIAFEFSSLHYWQPSSNVYAYKLDGFDHDWNYVSGLKNFAVYSNLSPGDYTLTVKGTNNYGIWSDHVATIHIRVKPPLFLSTGFIALYIFLLITVTIVALRTYSARLHLRNELKITRIEKEHAEEIVQTKQQFFANISHELRTPISLILPPIQELIKRGHLPDDNRRLLTLAEKNSQRLLRVVNQILDFRKLENDSLQLKVTSFDLVQFCREMYSLFTDKANRKEINFTFHAGVDECLVWADTEKIETILFNLLSNAFKFTPESGVVDLTVELLGKNDTYTKGAIEVKVTDTGIGIAPDELSKIFERFYQTNAAKKLEAGSGIGLTLVAEYAKLHHGEIQVESTVGKGACFTLVLPLGSQHFPFESTDHSEVKLVAVKSSVAEDDSKAYRYGLESGKPLVLIIEDNPDIIEFIQVSLKEKYNFVTALNGEDGLNKASNFLPDIIVSDIMMPVMDGLSMCKKIKSNPKTTHISIIILTAKGLTSQQIEGLTIGADIYLTKPFEVDLLEAHIDHLLKRKKELADYFKHELLVQPSSTATGENVDDKFIRKVMNIIEVNISNPDFSVEMLSDEVGMSSTHLYRKLKSTTQLSPNDIIRKYRIKKASLLLGNKEGNISEIMYEVGFSNLSYFSKCFRAEFGVTPKEYQQKMSKNSIEIDPISKGDV</sequence>
<dbReference type="InterPro" id="IPR005467">
    <property type="entry name" value="His_kinase_dom"/>
</dbReference>
<gene>
    <name evidence="16" type="ORF">SAMN05660236_5614</name>
</gene>
<dbReference type="InterPro" id="IPR001789">
    <property type="entry name" value="Sig_transdc_resp-reg_receiver"/>
</dbReference>
<dbReference type="SMART" id="SM00388">
    <property type="entry name" value="HisKA"/>
    <property type="match status" value="1"/>
</dbReference>
<dbReference type="Pfam" id="PF07494">
    <property type="entry name" value="Reg_prop"/>
    <property type="match status" value="3"/>
</dbReference>
<dbReference type="Pfam" id="PF07495">
    <property type="entry name" value="Y_Y_Y"/>
    <property type="match status" value="1"/>
</dbReference>
<dbReference type="Pfam" id="PF02518">
    <property type="entry name" value="HATPase_c"/>
    <property type="match status" value="1"/>
</dbReference>
<evidence type="ECO:0000256" key="1">
    <source>
        <dbReference type="ARBA" id="ARBA00000085"/>
    </source>
</evidence>
<evidence type="ECO:0000256" key="2">
    <source>
        <dbReference type="ARBA" id="ARBA00012438"/>
    </source>
</evidence>
<dbReference type="Gene3D" id="3.30.565.10">
    <property type="entry name" value="Histidine kinase-like ATPase, C-terminal domain"/>
    <property type="match status" value="1"/>
</dbReference>
<keyword evidence="3 11" id="KW-0597">Phosphoprotein</keyword>
<proteinExistence type="predicted"/>
<evidence type="ECO:0000259" key="15">
    <source>
        <dbReference type="PROSITE" id="PS50110"/>
    </source>
</evidence>
<keyword evidence="12" id="KW-0472">Membrane</keyword>
<keyword evidence="9" id="KW-0805">Transcription regulation</keyword>
<keyword evidence="10" id="KW-0804">Transcription</keyword>
<feature type="transmembrane region" description="Helical" evidence="12">
    <location>
        <begin position="780"/>
        <end position="802"/>
    </location>
</feature>
<evidence type="ECO:0000256" key="9">
    <source>
        <dbReference type="ARBA" id="ARBA00023015"/>
    </source>
</evidence>
<keyword evidence="5" id="KW-0547">Nucleotide-binding</keyword>
<keyword evidence="12" id="KW-1133">Transmembrane helix</keyword>
<comment type="catalytic activity">
    <reaction evidence="1">
        <text>ATP + protein L-histidine = ADP + protein N-phospho-L-histidine.</text>
        <dbReference type="EC" id="2.7.13.3"/>
    </reaction>
</comment>
<name>A0A1T5MJX6_9BACT</name>
<dbReference type="InterPro" id="IPR004358">
    <property type="entry name" value="Sig_transdc_His_kin-like_C"/>
</dbReference>
<dbReference type="SMART" id="SM00342">
    <property type="entry name" value="HTH_ARAC"/>
    <property type="match status" value="1"/>
</dbReference>
<dbReference type="PROSITE" id="PS50109">
    <property type="entry name" value="HIS_KIN"/>
    <property type="match status" value="1"/>
</dbReference>
<feature type="modified residue" description="4-aspartylphosphate" evidence="11">
    <location>
        <position position="1149"/>
    </location>
</feature>
<evidence type="ECO:0000256" key="3">
    <source>
        <dbReference type="ARBA" id="ARBA00022553"/>
    </source>
</evidence>
<dbReference type="InterPro" id="IPR011110">
    <property type="entry name" value="Reg_prop"/>
</dbReference>
<dbReference type="InterPro" id="IPR003594">
    <property type="entry name" value="HATPase_dom"/>
</dbReference>
<dbReference type="InterPro" id="IPR003661">
    <property type="entry name" value="HisK_dim/P_dom"/>
</dbReference>
<dbReference type="Pfam" id="PF12833">
    <property type="entry name" value="HTH_18"/>
    <property type="match status" value="1"/>
</dbReference>
<dbReference type="Proteomes" id="UP000190961">
    <property type="component" value="Unassembled WGS sequence"/>
</dbReference>
<evidence type="ECO:0000256" key="5">
    <source>
        <dbReference type="ARBA" id="ARBA00022741"/>
    </source>
</evidence>
<dbReference type="Pfam" id="PF00072">
    <property type="entry name" value="Response_reg"/>
    <property type="match status" value="1"/>
</dbReference>
<dbReference type="SUPFAM" id="SSF55874">
    <property type="entry name" value="ATPase domain of HSP90 chaperone/DNA topoisomerase II/histidine kinase"/>
    <property type="match status" value="1"/>
</dbReference>
<accession>A0A1T5MJX6</accession>
<dbReference type="PANTHER" id="PTHR43547:SF2">
    <property type="entry name" value="HYBRID SIGNAL TRANSDUCTION HISTIDINE KINASE C"/>
    <property type="match status" value="1"/>
</dbReference>
<dbReference type="PROSITE" id="PS01124">
    <property type="entry name" value="HTH_ARAC_FAMILY_2"/>
    <property type="match status" value="1"/>
</dbReference>
<dbReference type="InterPro" id="IPR013783">
    <property type="entry name" value="Ig-like_fold"/>
</dbReference>
<evidence type="ECO:0000256" key="6">
    <source>
        <dbReference type="ARBA" id="ARBA00022777"/>
    </source>
</evidence>
<dbReference type="InterPro" id="IPR011006">
    <property type="entry name" value="CheY-like_superfamily"/>
</dbReference>
<dbReference type="SUPFAM" id="SSF52172">
    <property type="entry name" value="CheY-like"/>
    <property type="match status" value="1"/>
</dbReference>
<dbReference type="SUPFAM" id="SSF47384">
    <property type="entry name" value="Homodimeric domain of signal transducing histidine kinase"/>
    <property type="match status" value="1"/>
</dbReference>
<dbReference type="EC" id="2.7.13.3" evidence="2"/>
<dbReference type="Gene3D" id="2.130.10.10">
    <property type="entry name" value="YVTN repeat-like/Quinoprotein amine dehydrogenase"/>
    <property type="match status" value="3"/>
</dbReference>
<keyword evidence="6" id="KW-0418">Kinase</keyword>
<dbReference type="CDD" id="cd00146">
    <property type="entry name" value="PKD"/>
    <property type="match status" value="1"/>
</dbReference>
<feature type="domain" description="Histidine kinase" evidence="14">
    <location>
        <begin position="838"/>
        <end position="1061"/>
    </location>
</feature>
<evidence type="ECO:0000313" key="17">
    <source>
        <dbReference type="Proteomes" id="UP000190961"/>
    </source>
</evidence>
<dbReference type="GO" id="GO:0043565">
    <property type="term" value="F:sequence-specific DNA binding"/>
    <property type="evidence" value="ECO:0007669"/>
    <property type="project" value="InterPro"/>
</dbReference>
<evidence type="ECO:0000259" key="13">
    <source>
        <dbReference type="PROSITE" id="PS01124"/>
    </source>
</evidence>
<evidence type="ECO:0000256" key="4">
    <source>
        <dbReference type="ARBA" id="ARBA00022679"/>
    </source>
</evidence>
<evidence type="ECO:0000313" key="16">
    <source>
        <dbReference type="EMBL" id="SKC88522.1"/>
    </source>
</evidence>
<dbReference type="SUPFAM" id="SSF46689">
    <property type="entry name" value="Homeodomain-like"/>
    <property type="match status" value="1"/>
</dbReference>
<dbReference type="RefSeq" id="WP_079690113.1">
    <property type="nucleotide sequence ID" value="NZ_FUZU01000005.1"/>
</dbReference>
<dbReference type="CDD" id="cd00082">
    <property type="entry name" value="HisKA"/>
    <property type="match status" value="1"/>
</dbReference>
<reference evidence="16 17" key="1">
    <citation type="submission" date="2017-02" db="EMBL/GenBank/DDBJ databases">
        <authorList>
            <person name="Peterson S.W."/>
        </authorList>
    </citation>
    <scope>NUCLEOTIDE SEQUENCE [LARGE SCALE GENOMIC DNA]</scope>
    <source>
        <strain evidence="16 17">DSM 25262</strain>
    </source>
</reference>
<dbReference type="STRING" id="688867.SAMN05660236_5614"/>
<dbReference type="SMART" id="SM00448">
    <property type="entry name" value="REC"/>
    <property type="match status" value="1"/>
</dbReference>
<dbReference type="GO" id="GO:0003700">
    <property type="term" value="F:DNA-binding transcription factor activity"/>
    <property type="evidence" value="ECO:0007669"/>
    <property type="project" value="InterPro"/>
</dbReference>
<feature type="domain" description="Response regulatory" evidence="15">
    <location>
        <begin position="1101"/>
        <end position="1216"/>
    </location>
</feature>
<evidence type="ECO:0000256" key="12">
    <source>
        <dbReference type="SAM" id="Phobius"/>
    </source>
</evidence>
<dbReference type="Pfam" id="PF00512">
    <property type="entry name" value="HisKA"/>
    <property type="match status" value="1"/>
</dbReference>
<dbReference type="PANTHER" id="PTHR43547">
    <property type="entry name" value="TWO-COMPONENT HISTIDINE KINASE"/>
    <property type="match status" value="1"/>
</dbReference>